<dbReference type="Pfam" id="PF13475">
    <property type="entry name" value="DUF4116"/>
    <property type="match status" value="1"/>
</dbReference>
<dbReference type="EMBL" id="MK500345">
    <property type="protein sequence ID" value="QBK87176.1"/>
    <property type="molecule type" value="Genomic_DNA"/>
</dbReference>
<organism evidence="2">
    <name type="scientific">Marseillevirus LCMAC201</name>
    <dbReference type="NCBI Taxonomy" id="2506605"/>
    <lineage>
        <taxon>Viruses</taxon>
        <taxon>Varidnaviria</taxon>
        <taxon>Bamfordvirae</taxon>
        <taxon>Nucleocytoviricota</taxon>
        <taxon>Megaviricetes</taxon>
        <taxon>Pimascovirales</taxon>
        <taxon>Pimascovirales incertae sedis</taxon>
        <taxon>Marseilleviridae</taxon>
    </lineage>
</organism>
<name>A0A481YXD5_9VIRU</name>
<evidence type="ECO:0000313" key="2">
    <source>
        <dbReference type="EMBL" id="QBK87176.1"/>
    </source>
</evidence>
<proteinExistence type="predicted"/>
<accession>A0A481YXD5</accession>
<sequence length="187" mass="22148">MFITTQALPDLRFFKLTNLNEIHHGFHYTTGLNIATKCSGGLDFIDETQIKNCLEYTKDVEYIREATFPKDTQIYREQYKYKCDKFILEERKRFYLDEYLSKEEVLAAVQQNSWTLDYIKEQTEEICLAAVQQNGVALRRVHHQTPKICKAAVQQNGWVLEFVKEKTADLWSIQFDAYQLGRYLPLW</sequence>
<reference evidence="2" key="1">
    <citation type="journal article" date="2019" name="MBio">
        <title>Virus Genomes from Deep Sea Sediments Expand the Ocean Megavirome and Support Independent Origins of Viral Gigantism.</title>
        <authorList>
            <person name="Backstrom D."/>
            <person name="Yutin N."/>
            <person name="Jorgensen S.L."/>
            <person name="Dharamshi J."/>
            <person name="Homa F."/>
            <person name="Zaremba-Niedwiedzka K."/>
            <person name="Spang A."/>
            <person name="Wolf Y.I."/>
            <person name="Koonin E.V."/>
            <person name="Ettema T.J."/>
        </authorList>
    </citation>
    <scope>NUCLEOTIDE SEQUENCE</scope>
</reference>
<gene>
    <name evidence="2" type="ORF">LCMAC201_00780</name>
</gene>
<dbReference type="InterPro" id="IPR025197">
    <property type="entry name" value="DUF4116"/>
</dbReference>
<feature type="domain" description="DUF4116" evidence="1">
    <location>
        <begin position="124"/>
        <end position="165"/>
    </location>
</feature>
<protein>
    <recommendedName>
        <fullName evidence="1">DUF4116 domain-containing protein</fullName>
    </recommendedName>
</protein>
<evidence type="ECO:0000259" key="1">
    <source>
        <dbReference type="Pfam" id="PF13475"/>
    </source>
</evidence>